<dbReference type="GO" id="GO:0008270">
    <property type="term" value="F:zinc ion binding"/>
    <property type="evidence" value="ECO:0007669"/>
    <property type="project" value="UniProtKB-KW"/>
</dbReference>
<keyword evidence="10" id="KW-1185">Reference proteome</keyword>
<reference evidence="9 10" key="1">
    <citation type="submission" date="2020-08" db="EMBL/GenBank/DDBJ databases">
        <title>Plant Genome Project.</title>
        <authorList>
            <person name="Zhang R.-G."/>
        </authorList>
    </citation>
    <scope>NUCLEOTIDE SEQUENCE [LARGE SCALE GENOMIC DNA]</scope>
    <source>
        <tissue evidence="9">Rhizome</tissue>
    </source>
</reference>
<sequence>MVREWESTTPGMDFAGMGDSYSVAPSAGVTPVEDDASPPYLYGLPISDTPAVDDFFPSSFNAATEVQFYSTTSSNHSFADNFQPFSGETTNSSLDFQSNYSPFNFHIPFEEEAELAWLSQFVEDSFSDVPYPYTCHVTPSGYNDRRADDCTAGRAARSKRSRSSNPSSVWSSLTPPPQPSPSSSSSSSVDIPHFLPDSAGTKGSNVCGRAGGSSNSSSGRGRKGAGEHHGGVVDGGGRRCTHCASEKTPQWRTGPLGPKTLCNACGVRYKSGRLLPEYRPASSPTFVVAQHSNSHRKVVELRRQKEFHGHVNHLTPSGPEQQLLDDKGVIC</sequence>
<feature type="domain" description="GATA-type" evidence="8">
    <location>
        <begin position="234"/>
        <end position="270"/>
    </location>
</feature>
<name>A0A8J5IB84_ZINOF</name>
<evidence type="ECO:0000256" key="6">
    <source>
        <dbReference type="PROSITE-ProRule" id="PRU00094"/>
    </source>
</evidence>
<evidence type="ECO:0000256" key="4">
    <source>
        <dbReference type="ARBA" id="ARBA00022833"/>
    </source>
</evidence>
<dbReference type="GO" id="GO:0043565">
    <property type="term" value="F:sequence-specific DNA binding"/>
    <property type="evidence" value="ECO:0007669"/>
    <property type="project" value="InterPro"/>
</dbReference>
<dbReference type="SMART" id="SM00401">
    <property type="entry name" value="ZnF_GATA"/>
    <property type="match status" value="1"/>
</dbReference>
<comment type="similarity">
    <text evidence="1">Belongs to the type IV zinc-finger family. Class A subfamily.</text>
</comment>
<evidence type="ECO:0000259" key="8">
    <source>
        <dbReference type="PROSITE" id="PS50114"/>
    </source>
</evidence>
<proteinExistence type="inferred from homology"/>
<evidence type="ECO:0000313" key="10">
    <source>
        <dbReference type="Proteomes" id="UP000734854"/>
    </source>
</evidence>
<protein>
    <recommendedName>
        <fullName evidence="8">GATA-type domain-containing protein</fullName>
    </recommendedName>
</protein>
<dbReference type="PROSITE" id="PS00344">
    <property type="entry name" value="GATA_ZN_FINGER_1"/>
    <property type="match status" value="1"/>
</dbReference>
<evidence type="ECO:0000313" key="9">
    <source>
        <dbReference type="EMBL" id="KAG6532260.1"/>
    </source>
</evidence>
<dbReference type="OrthoDB" id="2162994at2759"/>
<accession>A0A8J5IB84</accession>
<dbReference type="AlphaFoldDB" id="A0A8J5IB84"/>
<dbReference type="GO" id="GO:0006355">
    <property type="term" value="P:regulation of DNA-templated transcription"/>
    <property type="evidence" value="ECO:0007669"/>
    <property type="project" value="InterPro"/>
</dbReference>
<keyword evidence="2" id="KW-0479">Metal-binding</keyword>
<dbReference type="Proteomes" id="UP000734854">
    <property type="component" value="Unassembled WGS sequence"/>
</dbReference>
<evidence type="ECO:0000256" key="5">
    <source>
        <dbReference type="ARBA" id="ARBA00023159"/>
    </source>
</evidence>
<gene>
    <name evidence="9" type="ORF">ZIOFF_006100</name>
</gene>
<comment type="caution">
    <text evidence="9">The sequence shown here is derived from an EMBL/GenBank/DDBJ whole genome shotgun (WGS) entry which is preliminary data.</text>
</comment>
<organism evidence="9 10">
    <name type="scientific">Zingiber officinale</name>
    <name type="common">Ginger</name>
    <name type="synonym">Amomum zingiber</name>
    <dbReference type="NCBI Taxonomy" id="94328"/>
    <lineage>
        <taxon>Eukaryota</taxon>
        <taxon>Viridiplantae</taxon>
        <taxon>Streptophyta</taxon>
        <taxon>Embryophyta</taxon>
        <taxon>Tracheophyta</taxon>
        <taxon>Spermatophyta</taxon>
        <taxon>Magnoliopsida</taxon>
        <taxon>Liliopsida</taxon>
        <taxon>Zingiberales</taxon>
        <taxon>Zingiberaceae</taxon>
        <taxon>Zingiber</taxon>
    </lineage>
</organism>
<dbReference type="GO" id="GO:0030154">
    <property type="term" value="P:cell differentiation"/>
    <property type="evidence" value="ECO:0007669"/>
    <property type="project" value="TreeGrafter"/>
</dbReference>
<evidence type="ECO:0000256" key="1">
    <source>
        <dbReference type="ARBA" id="ARBA00005694"/>
    </source>
</evidence>
<dbReference type="Pfam" id="PF00320">
    <property type="entry name" value="GATA"/>
    <property type="match status" value="1"/>
</dbReference>
<keyword evidence="4" id="KW-0862">Zinc</keyword>
<feature type="region of interest" description="Disordered" evidence="7">
    <location>
        <begin position="144"/>
        <end position="238"/>
    </location>
</feature>
<dbReference type="CDD" id="cd00202">
    <property type="entry name" value="ZnF_GATA"/>
    <property type="match status" value="1"/>
</dbReference>
<dbReference type="PANTHER" id="PTHR45658">
    <property type="entry name" value="GATA TRANSCRIPTION FACTOR"/>
    <property type="match status" value="1"/>
</dbReference>
<dbReference type="EMBL" id="JACMSC010000002">
    <property type="protein sequence ID" value="KAG6532260.1"/>
    <property type="molecule type" value="Genomic_DNA"/>
</dbReference>
<evidence type="ECO:0000256" key="3">
    <source>
        <dbReference type="ARBA" id="ARBA00022771"/>
    </source>
</evidence>
<feature type="compositionally biased region" description="Low complexity" evidence="7">
    <location>
        <begin position="163"/>
        <end position="173"/>
    </location>
</feature>
<dbReference type="PROSITE" id="PS50114">
    <property type="entry name" value="GATA_ZN_FINGER_2"/>
    <property type="match status" value="1"/>
</dbReference>
<dbReference type="InterPro" id="IPR000679">
    <property type="entry name" value="Znf_GATA"/>
</dbReference>
<dbReference type="GO" id="GO:0005634">
    <property type="term" value="C:nucleus"/>
    <property type="evidence" value="ECO:0007669"/>
    <property type="project" value="TreeGrafter"/>
</dbReference>
<evidence type="ECO:0000256" key="2">
    <source>
        <dbReference type="ARBA" id="ARBA00022723"/>
    </source>
</evidence>
<dbReference type="FunFam" id="3.30.50.10:FF:000018">
    <property type="entry name" value="GATA transcription factor"/>
    <property type="match status" value="1"/>
</dbReference>
<keyword evidence="5" id="KW-0010">Activator</keyword>
<dbReference type="PANTHER" id="PTHR45658:SF46">
    <property type="entry name" value="GATA TRANSCRIPTION FACTOR 4"/>
    <property type="match status" value="1"/>
</dbReference>
<keyword evidence="3 6" id="KW-0863">Zinc-finger</keyword>
<evidence type="ECO:0000256" key="7">
    <source>
        <dbReference type="SAM" id="MobiDB-lite"/>
    </source>
</evidence>
<dbReference type="InterPro" id="IPR051140">
    <property type="entry name" value="GATA_TF"/>
</dbReference>